<feature type="transmembrane region" description="Helical" evidence="1">
    <location>
        <begin position="42"/>
        <end position="72"/>
    </location>
</feature>
<reference evidence="2 3" key="1">
    <citation type="submission" date="2014-01" db="EMBL/GenBank/DDBJ databases">
        <title>Roseivivax isoporae LMG 25204 Genome Sequencing.</title>
        <authorList>
            <person name="Lai Q."/>
            <person name="Li G."/>
            <person name="Shao Z."/>
        </authorList>
    </citation>
    <scope>NUCLEOTIDE SEQUENCE [LARGE SCALE GENOMIC DNA]</scope>
    <source>
        <strain evidence="2 3">LMG 25204</strain>
    </source>
</reference>
<organism evidence="2 3">
    <name type="scientific">Roseivivax isoporae LMG 25204</name>
    <dbReference type="NCBI Taxonomy" id="1449351"/>
    <lineage>
        <taxon>Bacteria</taxon>
        <taxon>Pseudomonadati</taxon>
        <taxon>Pseudomonadota</taxon>
        <taxon>Alphaproteobacteria</taxon>
        <taxon>Rhodobacterales</taxon>
        <taxon>Roseobacteraceae</taxon>
        <taxon>Roseivivax</taxon>
    </lineage>
</organism>
<dbReference type="Proteomes" id="UP000023430">
    <property type="component" value="Unassembled WGS sequence"/>
</dbReference>
<evidence type="ECO:0008006" key="4">
    <source>
        <dbReference type="Google" id="ProtNLM"/>
    </source>
</evidence>
<evidence type="ECO:0000256" key="1">
    <source>
        <dbReference type="SAM" id="Phobius"/>
    </source>
</evidence>
<keyword evidence="1" id="KW-0472">Membrane</keyword>
<keyword evidence="1" id="KW-1133">Transmembrane helix</keyword>
<dbReference type="PATRIC" id="fig|1449351.3.peg.3905"/>
<evidence type="ECO:0000313" key="3">
    <source>
        <dbReference type="Proteomes" id="UP000023430"/>
    </source>
</evidence>
<dbReference type="OrthoDB" id="8536716at2"/>
<protein>
    <recommendedName>
        <fullName evidence="4">DUF3307 domain-containing protein</fullName>
    </recommendedName>
</protein>
<feature type="transmembrane region" description="Helical" evidence="1">
    <location>
        <begin position="121"/>
        <end position="146"/>
    </location>
</feature>
<dbReference type="EMBL" id="JAME01000038">
    <property type="protein sequence ID" value="ETX27200.1"/>
    <property type="molecule type" value="Genomic_DNA"/>
</dbReference>
<name>X7F324_9RHOB</name>
<feature type="transmembrane region" description="Helical" evidence="1">
    <location>
        <begin position="219"/>
        <end position="242"/>
    </location>
</feature>
<accession>X7F324</accession>
<evidence type="ECO:0000313" key="2">
    <source>
        <dbReference type="EMBL" id="ETX27200.1"/>
    </source>
</evidence>
<keyword evidence="1" id="KW-0812">Transmembrane</keyword>
<dbReference type="RefSeq" id="WP_043774138.1">
    <property type="nucleotide sequence ID" value="NZ_JAME01000038.1"/>
</dbReference>
<comment type="caution">
    <text evidence="2">The sequence shown here is derived from an EMBL/GenBank/DDBJ whole genome shotgun (WGS) entry which is preliminary data.</text>
</comment>
<keyword evidence="3" id="KW-1185">Reference proteome</keyword>
<gene>
    <name evidence="2" type="ORF">RISW2_15195</name>
</gene>
<feature type="transmembrane region" description="Helical" evidence="1">
    <location>
        <begin position="84"/>
        <end position="109"/>
    </location>
</feature>
<proteinExistence type="predicted"/>
<dbReference type="InterPro" id="IPR021737">
    <property type="entry name" value="Phage_phiKZ_Orf197"/>
</dbReference>
<dbReference type="AlphaFoldDB" id="X7F324"/>
<feature type="transmembrane region" description="Helical" evidence="1">
    <location>
        <begin position="180"/>
        <end position="199"/>
    </location>
</feature>
<dbReference type="STRING" id="1449351.RISW2_15195"/>
<dbReference type="eggNOG" id="COG5061">
    <property type="taxonomic scope" value="Bacteria"/>
</dbReference>
<dbReference type="Pfam" id="PF11750">
    <property type="entry name" value="DUF3307"/>
    <property type="match status" value="1"/>
</dbReference>
<sequence length="248" mass="25583">MTGAAETFAVLLLAHALADFVFQTDAMVKRKDRIATQGLHAAMVLAASFAAIAAPTWQAALAALAIAVSHAVTDRIKRMRADTLLPFCLDQLAHLAVLGVVALTLPGLWHASAWQMLPAPVAASLPVLCALAAGLIVTVRAGGFAVEKLLAPMRAHAVRRAVLSGSLPNAGARIGALERLLTFILVLAGQPTGVAFLIAAKSILRFDATRGDRAMGEYVIVGTLGSVAWALAGSYATAALIGRLGGLP</sequence>